<keyword evidence="8" id="KW-0285">Flavoprotein</keyword>
<feature type="domain" description="Reverse transcriptase" evidence="20">
    <location>
        <begin position="2561"/>
        <end position="2841"/>
    </location>
</feature>
<dbReference type="PANTHER" id="PTHR11938">
    <property type="entry name" value="FAD NADPH DEHYDROGENASE/OXIDOREDUCTASE"/>
    <property type="match status" value="1"/>
</dbReference>
<dbReference type="InterPro" id="IPR013785">
    <property type="entry name" value="Aldolase_TIM"/>
</dbReference>
<dbReference type="GO" id="GO:0019676">
    <property type="term" value="P:ammonia assimilation cycle"/>
    <property type="evidence" value="ECO:0007669"/>
    <property type="project" value="TreeGrafter"/>
</dbReference>
<keyword evidence="13" id="KW-0408">Iron</keyword>
<proteinExistence type="inferred from homology"/>
<feature type="compositionally biased region" description="Low complexity" evidence="19">
    <location>
        <begin position="7"/>
        <end position="23"/>
    </location>
</feature>
<dbReference type="SUPFAM" id="SSF69336">
    <property type="entry name" value="Alpha subunit of glutamate synthase, C-terminal domain"/>
    <property type="match status" value="1"/>
</dbReference>
<comment type="cofactor">
    <cofactor evidence="2">
        <name>[3Fe-4S] cluster</name>
        <dbReference type="ChEBI" id="CHEBI:21137"/>
    </cofactor>
</comment>
<reference evidence="22" key="1">
    <citation type="submission" date="2018-02" db="EMBL/GenBank/DDBJ databases">
        <authorList>
            <person name="Cohen D.B."/>
            <person name="Kent A.D."/>
        </authorList>
    </citation>
    <scope>NUCLEOTIDE SEQUENCE</scope>
</reference>
<dbReference type="PROSITE" id="PS51278">
    <property type="entry name" value="GATASE_TYPE_2"/>
    <property type="match status" value="1"/>
</dbReference>
<evidence type="ECO:0000256" key="16">
    <source>
        <dbReference type="ARBA" id="ARBA00023291"/>
    </source>
</evidence>
<keyword evidence="10" id="KW-0479">Metal-binding</keyword>
<evidence type="ECO:0000256" key="17">
    <source>
        <dbReference type="ARBA" id="ARBA00037928"/>
    </source>
</evidence>
<dbReference type="Gene3D" id="3.60.10.10">
    <property type="entry name" value="Endonuclease/exonuclease/phosphatase"/>
    <property type="match status" value="2"/>
</dbReference>
<name>A0A2N9EWE7_FAGSY</name>
<dbReference type="CDD" id="cd00713">
    <property type="entry name" value="GltS"/>
    <property type="match status" value="1"/>
</dbReference>
<dbReference type="FunFam" id="3.20.20.70:FF:000127">
    <property type="entry name" value="Ferredoxin-dependent glutamate synthase, chloroplastic"/>
    <property type="match status" value="1"/>
</dbReference>
<dbReference type="Pfam" id="PF00078">
    <property type="entry name" value="RVT_1"/>
    <property type="match status" value="2"/>
</dbReference>
<feature type="region of interest" description="Disordered" evidence="19">
    <location>
        <begin position="1"/>
        <end position="29"/>
    </location>
</feature>
<dbReference type="EC" id="1.4.7.1" evidence="18"/>
<dbReference type="Pfam" id="PF04898">
    <property type="entry name" value="Glu_syn_central"/>
    <property type="match status" value="1"/>
</dbReference>
<dbReference type="FunFam" id="3.20.20.70:FF:000084">
    <property type="entry name" value="Ferredoxin-dependent glutamate synthase, chloroplastic"/>
    <property type="match status" value="1"/>
</dbReference>
<evidence type="ECO:0000256" key="1">
    <source>
        <dbReference type="ARBA" id="ARBA00001917"/>
    </source>
</evidence>
<comment type="subcellular location">
    <subcellularLocation>
        <location evidence="3">Plastid</location>
        <location evidence="3">Chloroplast stroma</location>
    </subcellularLocation>
</comment>
<dbReference type="GO" id="GO:0009570">
    <property type="term" value="C:chloroplast stroma"/>
    <property type="evidence" value="ECO:0007669"/>
    <property type="project" value="UniProtKB-SubCell"/>
</dbReference>
<keyword evidence="11" id="KW-0315">Glutamine amidotransferase</keyword>
<dbReference type="GO" id="GO:0006537">
    <property type="term" value="P:glutamate biosynthetic process"/>
    <property type="evidence" value="ECO:0007669"/>
    <property type="project" value="UniProtKB-KW"/>
</dbReference>
<dbReference type="GO" id="GO:0051538">
    <property type="term" value="F:3 iron, 4 sulfur cluster binding"/>
    <property type="evidence" value="ECO:0007669"/>
    <property type="project" value="UniProtKB-KW"/>
</dbReference>
<evidence type="ECO:0000256" key="9">
    <source>
        <dbReference type="ARBA" id="ARBA00022643"/>
    </source>
</evidence>
<evidence type="ECO:0000256" key="3">
    <source>
        <dbReference type="ARBA" id="ARBA00004470"/>
    </source>
</evidence>
<feature type="domain" description="Glutamine amidotransferase type-2" evidence="21">
    <location>
        <begin position="105"/>
        <end position="504"/>
    </location>
</feature>
<dbReference type="InterPro" id="IPR002932">
    <property type="entry name" value="Glu_synthdom"/>
</dbReference>
<evidence type="ECO:0000256" key="15">
    <source>
        <dbReference type="ARBA" id="ARBA00023164"/>
    </source>
</evidence>
<evidence type="ECO:0000256" key="18">
    <source>
        <dbReference type="ARBA" id="ARBA00039085"/>
    </source>
</evidence>
<evidence type="ECO:0000256" key="19">
    <source>
        <dbReference type="SAM" id="MobiDB-lite"/>
    </source>
</evidence>
<dbReference type="Gene3D" id="2.160.20.60">
    <property type="entry name" value="Glutamate synthase, alpha subunit, C-terminal domain"/>
    <property type="match status" value="1"/>
</dbReference>
<dbReference type="SUPFAM" id="SSF56219">
    <property type="entry name" value="DNase I-like"/>
    <property type="match status" value="2"/>
</dbReference>
<keyword evidence="14" id="KW-0411">Iron-sulfur</keyword>
<sequence>MALQSVSPIPSLLRSSNSSSLTQSPPPKPSILASSNGRLFIDFVGLHCKSKRTRRKFAASNSPRFPHFSSVKAVLDLSRSEPDARSDLKPKVANLDDILSERGACGVGFIANLDNKGSHDIIKDALTALGCMEHRGGCGADNDSGDGSGIMTSIPWDLFNSWANEQGIASFDKLHTGVGMVFLPKDDDLLKEAKKVIVNTFRQEGLEVLGWRPVPVNTSIVGYYAKETMPNIQQVFVKAVKEETVDDVERELYICRKLIERAVSSESWGNELYFCSLSNQTIIYKGMLRSEALGLFYSDLQSDLYKSPFAIYHRRYSTNTSPRWPLAQPMRFLGHNGEINTIQGNLNWMQSRESSLKSSVWHGRENEIRPFGNPKASDSANLDSAAELLIRSGRTPEEALMILVPEAYKNHPTLTIKYPEVVDFYNYYKGQMETWDGPALLLFSDGKTVGACLDRNGLRPARYWRTSDNVVYVASEVGVLPMDESKVTMKGRLGPGMMIAVDLTNGQVYENTEVKKRVALSNPFGQWVKENLRSLKPVNFLSATVMDNDATLRHQQCPLPSDVFWVRVRKSASSKLGEHWAFGYSSEDVQMVIETMAAQGKEPTFCMGDDIPLAILSQKPHMLYDYFKQRFAQVTNPAIDPLREGLVMSLEVNIGKRRNILEVGPENALQVILSSPVLNEGELESLLNDPSLKPQVLPTFFDIHKGVDGSLEKTLNKLCEAADEAVRNGSQLLVLSDRSDELEATRPAVPILLAVGAVHQHLIQNGLRMSASIIVDTAQCFSTHQFACLIGYGASAICPYLALETCRQWRLSTKTVNLMRNGKMPTVTIEQAQKNFCKAVTSGLLKILSKMGISLLSSHVDKSTYQFLVCSYCGAQIFEIYGLGKEVVDLAFCGSVSKVGGLTFDELARETLSFWVKAFSEDTAKRLENFGFIQFRPGGEYHGNNPEMSKLLHKAVRQKSESAFSVYQQHLANRPVNVLRDLLEFKSDRAPIPVGKVEPAVSIVLRFCTGGMSLGAISRETHEAIAIAMNRLGGKSNSGEGGEDPIRWRPLTDVVDGYSPTLPHLKGLQNGDTATSSIKQVASGRFGVTPTFLVNADQLEIKIAQGAKPGEGGQLPGKKVSAYIARLRNSKPGVPLISPPPHHDIYSIEDLAQLIFDLHQVNPKAKVSVKLVAEAGIGTVASGVAKGNADVIQISGHDGGTGASPISSIKHAGGPWELGLTETHQTLIENGLRERVILRVDGGFKSGVDVLTAAAMGADEYGFGSVAMIATGCVMARICHTNNCPVGVASQREELRARFPGVPGDLVNFFLYVAEEVRGMLAQLGYEKLDDIIGRTDLLRPRDISLMKTQHLDLSYIVSNVGLPKWSSTAIRNQDVHTNGPVLDDSLLADPEVIDISATCYEMHLVLTLILMLLRLRIPVDLRSPVVEMCRPEDAITQKIIHWVTSQREASEPEIDDAMMEEIGMSLSMVLEEEKEISELILTETLNGVSNELWMTDRVVDGVGDEGQKDLVPLNVEPLAVAFPDEVGNHGVQAPGTIGSQTSDWVQRRQKAIGKVLGANYEGYEQAVTVLLMDIEARHLQRKASMDVLQKPMSSGRKGSRELKRLASSINYEARATREDKGKGKETKLELITDPIIHSLWRCRYVDWLFLGSSGASGGDRRLMWDELAGIRSWWDVPWCLGGDFNVVRFPAERVGSANFSTSMHDFSDFISSNGLIDIPLTGGDFTWSNNREISSMSRIDRFLYSADWAEGFISITQKRLDRLNSDHFPIALECGNIQRRRRPFRFENMWLKAEGFVERVRSWWESYQVEGTPSFVFANKLKALKVDLKKWNETEFGNVNVQKKTLLAGLRELDVVADSRPLSAEEKGKREQLAVDLGKDEIRDHIAQFYEHLYREDGYRRPYLEGIQFDTISDEDAVWLERPFEETEIESVVQGCNGDKAPGPDGFSLAFFQRLATVLGKIISPSQSAFVKGDVDSRKNGGIGFITVYLLFGSPSWSMVVRVVFFPSSRGIRQGDPLSPMLFVIVMEAFSRLIDKANGAGMLSGFFVGSTDSDPLEVSHLLFADDTLIFCEADPDHLFHLRSVLIWFEATSGLRINLADVAHRIEKIQRNFLWGTSEEVAKFHLVKWDMVCSPYSHGGLAIKNLRRFNEALLGKWLWRFGVERDAFWRKVIMAKYGSMVGGWMSKAPSGPHGVGDRRLMWDELAGIRSWWDVPWCLGGDFNVVRFPAERVGSANFSTSMHDFSDFISSNGLIDIPLTGGDFTWSNNREISSMSRIDRFLYSADWAEGFISITQKRLDRLNSDHFPIALECGNIQRRRRPFRFENMWLKAEGFVERVRSWWESYQVEGTPSFVFANKLKALKVDLKKWNETEFGNVNVQKKTLLAGLRELDVVADSRPLSAEEKGKREQLAVDLGKVIMMAEICWRQKSRALWLKEGDKNSRFFHCIASSHRNTNTIGKLLINGSPSTNQDEIRDHIAQFYEHLYREDGYRRPYLEGIQFDTISDEDAVWLERPFEETEIESVVQGCNGDKAPGPDGFSLAFFQSCWSIVRSDVLGVCQEFHNHCQFERSLNATFVSLIPKKHGANELKDFRPISLVGGMYKIISKLLANRLATVLGKIISPSQSAFVKGRQILDSVLIANECLDSRLKASIPGVLCKLDLEKAYDHVNWDFLIYLLRRCGFSEKWRHWIYYCVSSVRFSILVNGSPCGFFPSSRGIRQGDPLSPMLFVIVMEAFSRLIDKANGAGMLSGFFVGSTDSDPLEVSHLLFADDTLIFCEADPDHLFHLRSVLIWFEATSGLRINLGKSALVPVGEVPGIEELADILGCTTSKLPMKYLGLPLGAKFKAKDIWNPIVEKMERRLAGWKRIYLSKGGRLTLLKSTLSNLPTYFLSLFPIPADVAHRIEKIQRNFLWGTSEEVAKFHLVKWDMVCSPYSHGGLAIKNLRRFNEALLGKWLWRFGVERDAFWRKVIMAKYGSMVGGWMSKAPSGPHGVGLWKFIQSKWAKFSKLVTFEVGDGSLIRFWDDVWCGEEPLKLAYPELYRIACVKDGQVADFVQWRGHDVHWEVNFTRLAQDWELESISSFLELLYSVKIQRSEKDMMCWQPARSKGFQVKSLYTHLSSPGIGPFPWKGIWKAKVPPRVVFFAWTAALGKILTAENLRRRGIPVVSWCCLCKADGETVDHLLLHCPYATELWDMVFGLFGIQWVMPKRVIDLFHCWIGSVGRNSVIWKAIPHCILWCLWRERNARTFEDCELSVISDAIDNEKVIHKTVKIYNVDRAVCGRIAGVIAKKYGDTGFAGQLNITFTGSAGQSFACFLTPGMNIRLVGEANDYVGKGIAGGELVVVPVDNTGFCPEDATIVGNTCLYGATGGQVFVRGKAGERFAVRNSLAEAVVEGTGDHCCEYMTGGCVVVLGKVGRNVAAGMTGGLAYILDEDNTLLPKVNKEIVKIQRLTATVGQMQLKGLIEAHVEKTGSSKGSTILKEWETYLPLFWQLVPPSEEDTPEACADYDQTVAGQATLQSA</sequence>
<evidence type="ECO:0000256" key="4">
    <source>
        <dbReference type="ARBA" id="ARBA00004802"/>
    </source>
</evidence>
<comment type="similarity">
    <text evidence="6">Belongs to the glutamate synthase family.</text>
</comment>
<dbReference type="InterPro" id="IPR036691">
    <property type="entry name" value="Endo/exonu/phosph_ase_sf"/>
</dbReference>
<protein>
    <recommendedName>
        <fullName evidence="18">glutamate synthase (ferredoxin)</fullName>
        <ecNumber evidence="18">1.4.7.1</ecNumber>
    </recommendedName>
</protein>
<dbReference type="InterPro" id="IPR029055">
    <property type="entry name" value="Ntn_hydrolases_N"/>
</dbReference>
<dbReference type="InterPro" id="IPR026960">
    <property type="entry name" value="RVT-Znf"/>
</dbReference>
<dbReference type="InterPro" id="IPR002489">
    <property type="entry name" value="Glu_synth_asu_C"/>
</dbReference>
<dbReference type="PROSITE" id="PS50878">
    <property type="entry name" value="RT_POL"/>
    <property type="match status" value="1"/>
</dbReference>
<comment type="pathway">
    <text evidence="17">Amino-acid biosynthesis; L-glutamate biosynthesis via GLT pathway; L-glutamate from 2-oxoglutarate and L-glutamine (ferredoxin route): step 1/1.</text>
</comment>
<evidence type="ECO:0000256" key="13">
    <source>
        <dbReference type="ARBA" id="ARBA00023004"/>
    </source>
</evidence>
<comment type="pathway">
    <text evidence="4">Energy metabolism; nitrogen metabolism.</text>
</comment>
<evidence type="ECO:0000256" key="7">
    <source>
        <dbReference type="ARBA" id="ARBA00022605"/>
    </source>
</evidence>
<evidence type="ECO:0000256" key="5">
    <source>
        <dbReference type="ARBA" id="ARBA00004909"/>
    </source>
</evidence>
<dbReference type="CDD" id="cd01650">
    <property type="entry name" value="RT_nLTR_like"/>
    <property type="match status" value="1"/>
</dbReference>
<evidence type="ECO:0000256" key="8">
    <source>
        <dbReference type="ARBA" id="ARBA00022630"/>
    </source>
</evidence>
<dbReference type="GO" id="GO:0016041">
    <property type="term" value="F:glutamate synthase (ferredoxin) activity"/>
    <property type="evidence" value="ECO:0007669"/>
    <property type="project" value="UniProtKB-EC"/>
</dbReference>
<dbReference type="Gene3D" id="3.60.20.10">
    <property type="entry name" value="Glutamine Phosphoribosylpyrophosphate, subunit 1, domain 1"/>
    <property type="match status" value="1"/>
</dbReference>
<dbReference type="CDD" id="cd02808">
    <property type="entry name" value="GltS_FMN"/>
    <property type="match status" value="1"/>
</dbReference>
<evidence type="ECO:0000259" key="20">
    <source>
        <dbReference type="PROSITE" id="PS50878"/>
    </source>
</evidence>
<dbReference type="SUPFAM" id="SSF56672">
    <property type="entry name" value="DNA/RNA polymerases"/>
    <property type="match status" value="1"/>
</dbReference>
<dbReference type="InterPro" id="IPR043502">
    <property type="entry name" value="DNA/RNA_pol_sf"/>
</dbReference>
<dbReference type="EMBL" id="OIVN01000622">
    <property type="protein sequence ID" value="SPC83096.1"/>
    <property type="molecule type" value="Genomic_DNA"/>
</dbReference>
<dbReference type="Pfam" id="PF01493">
    <property type="entry name" value="GXGXG"/>
    <property type="match status" value="1"/>
</dbReference>
<dbReference type="InterPro" id="IPR017932">
    <property type="entry name" value="GATase_2_dom"/>
</dbReference>
<dbReference type="UniPathway" id="UPA00045"/>
<evidence type="ECO:0000256" key="11">
    <source>
        <dbReference type="ARBA" id="ARBA00022962"/>
    </source>
</evidence>
<dbReference type="Pfam" id="PF13966">
    <property type="entry name" value="zf-RVT"/>
    <property type="match status" value="1"/>
</dbReference>
<evidence type="ECO:0000313" key="22">
    <source>
        <dbReference type="EMBL" id="SPC83096.1"/>
    </source>
</evidence>
<dbReference type="Pfam" id="PF00310">
    <property type="entry name" value="GATase_2"/>
    <property type="match status" value="1"/>
</dbReference>
<dbReference type="PANTHER" id="PTHR11938:SF133">
    <property type="entry name" value="GLUTAMATE SYNTHASE (NADH)"/>
    <property type="match status" value="1"/>
</dbReference>
<keyword evidence="7" id="KW-0028">Amino-acid biosynthesis</keyword>
<gene>
    <name evidence="22" type="ORF">FSB_LOCUS10978</name>
</gene>
<evidence type="ECO:0000256" key="10">
    <source>
        <dbReference type="ARBA" id="ARBA00022723"/>
    </source>
</evidence>
<dbReference type="InterPro" id="IPR006982">
    <property type="entry name" value="Glu_synth_centr_N"/>
</dbReference>
<dbReference type="GO" id="GO:0046872">
    <property type="term" value="F:metal ion binding"/>
    <property type="evidence" value="ECO:0007669"/>
    <property type="project" value="UniProtKB-KW"/>
</dbReference>
<dbReference type="InterPro" id="IPR050711">
    <property type="entry name" value="ET-N_metabolism_enzyme"/>
</dbReference>
<dbReference type="SUPFAM" id="SSF56235">
    <property type="entry name" value="N-terminal nucleophile aminohydrolases (Ntn hydrolases)"/>
    <property type="match status" value="1"/>
</dbReference>
<comment type="pathway">
    <text evidence="5">Nitrogen metabolism.</text>
</comment>
<keyword evidence="15" id="KW-0314">Glutamate biosynthesis</keyword>
<dbReference type="SUPFAM" id="SSF51395">
    <property type="entry name" value="FMN-linked oxidoreductases"/>
    <property type="match status" value="1"/>
</dbReference>
<dbReference type="InterPro" id="IPR036485">
    <property type="entry name" value="Glu_synth_asu_C_sf"/>
</dbReference>
<keyword evidence="9" id="KW-0288">FMN</keyword>
<dbReference type="Gene3D" id="3.20.20.70">
    <property type="entry name" value="Aldolase class I"/>
    <property type="match status" value="2"/>
</dbReference>
<dbReference type="InterPro" id="IPR000477">
    <property type="entry name" value="RT_dom"/>
</dbReference>
<evidence type="ECO:0000259" key="21">
    <source>
        <dbReference type="PROSITE" id="PS51278"/>
    </source>
</evidence>
<evidence type="ECO:0000256" key="6">
    <source>
        <dbReference type="ARBA" id="ARBA00009716"/>
    </source>
</evidence>
<accession>A0A2N9EWE7</accession>
<dbReference type="Pfam" id="PF01645">
    <property type="entry name" value="Glu_synthase"/>
    <property type="match status" value="1"/>
</dbReference>
<dbReference type="CDD" id="cd00982">
    <property type="entry name" value="gltB_C"/>
    <property type="match status" value="1"/>
</dbReference>
<evidence type="ECO:0000256" key="2">
    <source>
        <dbReference type="ARBA" id="ARBA00001927"/>
    </source>
</evidence>
<evidence type="ECO:0000256" key="14">
    <source>
        <dbReference type="ARBA" id="ARBA00023014"/>
    </source>
</evidence>
<dbReference type="NCBIfam" id="NF008730">
    <property type="entry name" value="PRK11750.1"/>
    <property type="match status" value="1"/>
</dbReference>
<comment type="cofactor">
    <cofactor evidence="1">
        <name>FMN</name>
        <dbReference type="ChEBI" id="CHEBI:58210"/>
    </cofactor>
</comment>
<keyword evidence="12" id="KW-0560">Oxidoreductase</keyword>
<dbReference type="FunFam" id="3.60.20.10:FF:000001">
    <property type="entry name" value="Glutamate synthase, large subunit"/>
    <property type="match status" value="1"/>
</dbReference>
<dbReference type="FunFam" id="2.160.20.60:FF:000003">
    <property type="entry name" value="Ferredoxin-dependent glutamate synthase, chloroplastic"/>
    <property type="match status" value="1"/>
</dbReference>
<keyword evidence="16" id="KW-0003">3Fe-4S</keyword>
<organism evidence="22">
    <name type="scientific">Fagus sylvatica</name>
    <name type="common">Beechnut</name>
    <dbReference type="NCBI Taxonomy" id="28930"/>
    <lineage>
        <taxon>Eukaryota</taxon>
        <taxon>Viridiplantae</taxon>
        <taxon>Streptophyta</taxon>
        <taxon>Embryophyta</taxon>
        <taxon>Tracheophyta</taxon>
        <taxon>Spermatophyta</taxon>
        <taxon>Magnoliopsida</taxon>
        <taxon>eudicotyledons</taxon>
        <taxon>Gunneridae</taxon>
        <taxon>Pentapetalae</taxon>
        <taxon>rosids</taxon>
        <taxon>fabids</taxon>
        <taxon>Fagales</taxon>
        <taxon>Fagaceae</taxon>
        <taxon>Fagus</taxon>
    </lineage>
</organism>
<evidence type="ECO:0000256" key="12">
    <source>
        <dbReference type="ARBA" id="ARBA00023002"/>
    </source>
</evidence>